<comment type="caution">
    <text evidence="2">The sequence shown here is derived from an EMBL/GenBank/DDBJ whole genome shotgun (WGS) entry which is preliminary data.</text>
</comment>
<name>A0A7K1TLC3_9BACT</name>
<proteinExistence type="predicted"/>
<accession>A0A7K1TLC3</accession>
<evidence type="ECO:0000256" key="1">
    <source>
        <dbReference type="SAM" id="SignalP"/>
    </source>
</evidence>
<feature type="signal peptide" evidence="1">
    <location>
        <begin position="1"/>
        <end position="22"/>
    </location>
</feature>
<protein>
    <recommendedName>
        <fullName evidence="4">RHS repeat protein</fullName>
    </recommendedName>
</protein>
<evidence type="ECO:0000313" key="2">
    <source>
        <dbReference type="EMBL" id="MVN79214.1"/>
    </source>
</evidence>
<organism evidence="2 3">
    <name type="scientific">Hymenobacter ginkgonis</name>
    <dbReference type="NCBI Taxonomy" id="2682976"/>
    <lineage>
        <taxon>Bacteria</taxon>
        <taxon>Pseudomonadati</taxon>
        <taxon>Bacteroidota</taxon>
        <taxon>Cytophagia</taxon>
        <taxon>Cytophagales</taxon>
        <taxon>Hymenobacteraceae</taxon>
        <taxon>Hymenobacter</taxon>
    </lineage>
</organism>
<feature type="chain" id="PRO_5029792508" description="RHS repeat protein" evidence="1">
    <location>
        <begin position="23"/>
        <end position="1261"/>
    </location>
</feature>
<evidence type="ECO:0008006" key="4">
    <source>
        <dbReference type="Google" id="ProtNLM"/>
    </source>
</evidence>
<sequence>MAQRLLCILLFLGIYTTGYSQSHPVDPSPAPALLPQRVPPSPTTAALERYGLMPVNESTGTPAISIPLYEIRSGQLTVPISLSYHASGIRVSDAASWVGLGWSLNAGGVITRVTRGSADDAPRMSNYQENYAQVPLADTLRTQVSGASPEMNPTSIYYLLDRIVQNKVDYSPDLFSYNFSEQSGCFMQDNHGQYQTLPLRPLHISAVDSAISIVDEHGTTYLFKDKEYSFVSPRTIEQHISAWYLSRMVSADRADTIRFEYEYVRATTTPLVNQQVSIVSSMNNIADVGDIIAPPPPDDYKVEILTKAIVRAKRLKRIYFRGGELVISSLDNRLDGVGDQTLHSLAVVSSTKSDTLKNFVFYQSYFNQDKSLIPDADHYLRLRLDSLRLCATAKQDAQPPYRFTYNATELPDRIFGGRDYWGYPNGTGIAYSPNQSPWLVPAVEIQSLTFKGPYTLPTGADRRLNPAYTQAGMLTQITYPTGGSQAFDYESNTLAESYRVPKKRTELALYADEGTVGPPPFRCKTSTQILQVTKPLDYIRYHAVVHFDAQAAAASTSPAHRYLGSASIIDITDPAKQLVLASTILQGGTPSVETVEVRDSSSRTGSSLALVVGHTYRLETMECGPYTASLTISYEDAGDLYKVHNVFTGGVRLRAERLQAAPKAPVTIRRYYYAPPGSTASSGQLINPTPPVYVRSHISRVDGSGLDVYGVTKDDPVFLYHKASVVDIKYAVVSSNSLGELEGADQIVGYKTVTVVDSASTGQTQGRTVSTYSFDTDQTGGSEFITSPKVQSAWKRGNLLTQRQYRATTPGKLDLVAKMEQRYETRDTLDIVGFIAAPNVTFTNHALTTTAYLGSNGAYPATPFVYTNTHQMSGWQRVSQRQQYQYAPGDTTSFQLITTSYHYGNARHQQPTLVETTLSNGQRQQVHSRYAADYDVAQLNTTSSGPARALGELVRTHAVAQLVEQTTTRLTPKDTLVTQSQLTFSQILAPGVVVPARQLAYQASAPTPWRQFQRAELRAGQLRADARYEARLVFDRYDAQRNLTQAHLVGGTPLTYLWDYTTNEPLAKVTNAASTQVACTSFELGATGRWHFDSTTTSAYRVLGGRTGRWAYQLVPGQNQVSRANLPAATYELLLWAQGGAPVIYQNGTLVPAASQHFVAARPDGWKQYRTLLVLTQSFGGNAVNLLAPTGSSLLLDEVRLAPVQAQLTSYTYDGLRGMTSQTDPTGRTVTYEYDGLGRLVRTRDEQGRILSQQQYHYAGK</sequence>
<dbReference type="NCBIfam" id="TIGR01643">
    <property type="entry name" value="YD_repeat_2x"/>
    <property type="match status" value="1"/>
</dbReference>
<dbReference type="InterPro" id="IPR006530">
    <property type="entry name" value="YD"/>
</dbReference>
<dbReference type="Gene3D" id="2.180.10.10">
    <property type="entry name" value="RHS repeat-associated core"/>
    <property type="match status" value="1"/>
</dbReference>
<evidence type="ECO:0000313" key="3">
    <source>
        <dbReference type="Proteomes" id="UP000441336"/>
    </source>
</evidence>
<keyword evidence="3" id="KW-1185">Reference proteome</keyword>
<keyword evidence="1" id="KW-0732">Signal</keyword>
<reference evidence="2 3" key="1">
    <citation type="submission" date="2019-12" db="EMBL/GenBank/DDBJ databases">
        <title>Hymenobacter sp. HMF4947 Genome sequencing and assembly.</title>
        <authorList>
            <person name="Kang H."/>
            <person name="Cha I."/>
            <person name="Kim H."/>
            <person name="Joh K."/>
        </authorList>
    </citation>
    <scope>NUCLEOTIDE SEQUENCE [LARGE SCALE GENOMIC DNA]</scope>
    <source>
        <strain evidence="2 3">HMF4947</strain>
    </source>
</reference>
<gene>
    <name evidence="2" type="ORF">GO988_23020</name>
</gene>
<dbReference type="Proteomes" id="UP000441336">
    <property type="component" value="Unassembled WGS sequence"/>
</dbReference>
<dbReference type="InterPro" id="IPR031325">
    <property type="entry name" value="RHS_repeat"/>
</dbReference>
<dbReference type="AlphaFoldDB" id="A0A7K1TLC3"/>
<dbReference type="EMBL" id="WQKZ01000011">
    <property type="protein sequence ID" value="MVN79214.1"/>
    <property type="molecule type" value="Genomic_DNA"/>
</dbReference>
<dbReference type="Pfam" id="PF05593">
    <property type="entry name" value="RHS_repeat"/>
    <property type="match status" value="1"/>
</dbReference>